<dbReference type="AlphaFoldDB" id="A0AA48K8V8"/>
<dbReference type="GO" id="GO:0043590">
    <property type="term" value="C:bacterial nucleoid"/>
    <property type="evidence" value="ECO:0007669"/>
    <property type="project" value="TreeGrafter"/>
</dbReference>
<evidence type="ECO:0000256" key="2">
    <source>
        <dbReference type="ARBA" id="ARBA00021310"/>
    </source>
</evidence>
<dbReference type="PANTHER" id="PTHR33991">
    <property type="entry name" value="DNA REPAIR PROTEIN RECO"/>
    <property type="match status" value="1"/>
</dbReference>
<dbReference type="Proteomes" id="UP001238179">
    <property type="component" value="Chromosome"/>
</dbReference>
<dbReference type="InterPro" id="IPR003717">
    <property type="entry name" value="RecO"/>
</dbReference>
<dbReference type="Pfam" id="PF11967">
    <property type="entry name" value="RecO_N"/>
    <property type="match status" value="1"/>
</dbReference>
<dbReference type="GO" id="GO:0006302">
    <property type="term" value="P:double-strand break repair"/>
    <property type="evidence" value="ECO:0007669"/>
    <property type="project" value="TreeGrafter"/>
</dbReference>
<evidence type="ECO:0000259" key="8">
    <source>
        <dbReference type="Pfam" id="PF11967"/>
    </source>
</evidence>
<evidence type="ECO:0000256" key="5">
    <source>
        <dbReference type="ARBA" id="ARBA00023204"/>
    </source>
</evidence>
<keyword evidence="5 7" id="KW-0234">DNA repair</keyword>
<feature type="domain" description="DNA replication/recombination mediator RecO N-terminal" evidence="8">
    <location>
        <begin position="7"/>
        <end position="81"/>
    </location>
</feature>
<dbReference type="PANTHER" id="PTHR33991:SF1">
    <property type="entry name" value="DNA REPAIR PROTEIN RECO"/>
    <property type="match status" value="1"/>
</dbReference>
<dbReference type="KEGG" id="msil:METEAL_16890"/>
<dbReference type="HAMAP" id="MF_00201">
    <property type="entry name" value="RecO"/>
    <property type="match status" value="1"/>
</dbReference>
<dbReference type="Gene3D" id="1.20.1440.120">
    <property type="entry name" value="Recombination protein O, C-terminal domain"/>
    <property type="match status" value="1"/>
</dbReference>
<name>A0AA48K8V8_9BACT</name>
<dbReference type="InterPro" id="IPR012340">
    <property type="entry name" value="NA-bd_OB-fold"/>
</dbReference>
<dbReference type="SUPFAM" id="SSF50249">
    <property type="entry name" value="Nucleic acid-binding proteins"/>
    <property type="match status" value="1"/>
</dbReference>
<evidence type="ECO:0000313" key="10">
    <source>
        <dbReference type="Proteomes" id="UP001238179"/>
    </source>
</evidence>
<comment type="function">
    <text evidence="7">Involved in DNA repair and RecF pathway recombination.</text>
</comment>
<organism evidence="9 10">
    <name type="scientific">Mesoterricola silvestris</name>
    <dbReference type="NCBI Taxonomy" id="2927979"/>
    <lineage>
        <taxon>Bacteria</taxon>
        <taxon>Pseudomonadati</taxon>
        <taxon>Acidobacteriota</taxon>
        <taxon>Holophagae</taxon>
        <taxon>Holophagales</taxon>
        <taxon>Holophagaceae</taxon>
        <taxon>Mesoterricola</taxon>
    </lineage>
</organism>
<dbReference type="InterPro" id="IPR037278">
    <property type="entry name" value="ARFGAP/RecO"/>
</dbReference>
<dbReference type="EMBL" id="AP027080">
    <property type="protein sequence ID" value="BDU72515.1"/>
    <property type="molecule type" value="Genomic_DNA"/>
</dbReference>
<keyword evidence="3 7" id="KW-0227">DNA damage</keyword>
<evidence type="ECO:0000313" key="9">
    <source>
        <dbReference type="EMBL" id="BDU72515.1"/>
    </source>
</evidence>
<dbReference type="InterPro" id="IPR042242">
    <property type="entry name" value="RecO_C"/>
</dbReference>
<accession>A0AA48K8V8</accession>
<sequence length="249" mass="27413">MVEMIRTHSAIVLRPTPFEEGGLVVSFLTEHGERLVGLARGAKKPTAKWVSSFEPLGLVKVGFFGREQAEIKRVTRCELQHSPMTLGHLESSLVVACLADVFDRVAREGVEDDRLFRLLSACARCLKEDPSRSLAVLAYAEHWMLHLMGLLPHPRLCGRCGGGEAPLVLFTQDHGWCCAACTPVDPREALPPGTREHLKLLRTLPAAQAPDPGGSEAARAVTRILRDRLRRELGGLKSYEVLEKLVVPC</sequence>
<gene>
    <name evidence="7 9" type="primary">recO</name>
    <name evidence="9" type="ORF">METEAL_16890</name>
</gene>
<reference evidence="10" key="1">
    <citation type="journal article" date="2023" name="Int. J. Syst. Evol. Microbiol.">
        <title>Mesoterricola silvestris gen. nov., sp. nov., Mesoterricola sediminis sp. nov., Geothrix oryzae sp. nov., Geothrix edaphica sp. nov., Geothrix rubra sp. nov., and Geothrix limicola sp. nov., six novel members of Acidobacteriota isolated from soils.</title>
        <authorList>
            <person name="Itoh H."/>
            <person name="Sugisawa Y."/>
            <person name="Mise K."/>
            <person name="Xu Z."/>
            <person name="Kuniyasu M."/>
            <person name="Ushijima N."/>
            <person name="Kawano K."/>
            <person name="Kobayashi E."/>
            <person name="Shiratori Y."/>
            <person name="Masuda Y."/>
            <person name="Senoo K."/>
        </authorList>
    </citation>
    <scope>NUCLEOTIDE SEQUENCE [LARGE SCALE GENOMIC DNA]</scope>
    <source>
        <strain evidence="10">W79</strain>
    </source>
</reference>
<dbReference type="Gene3D" id="2.40.50.140">
    <property type="entry name" value="Nucleic acid-binding proteins"/>
    <property type="match status" value="1"/>
</dbReference>
<dbReference type="SUPFAM" id="SSF57863">
    <property type="entry name" value="ArfGap/RecO-like zinc finger"/>
    <property type="match status" value="1"/>
</dbReference>
<evidence type="ECO:0000256" key="3">
    <source>
        <dbReference type="ARBA" id="ARBA00022763"/>
    </source>
</evidence>
<comment type="similarity">
    <text evidence="1 7">Belongs to the RecO family.</text>
</comment>
<proteinExistence type="inferred from homology"/>
<keyword evidence="4 7" id="KW-0233">DNA recombination</keyword>
<evidence type="ECO:0000256" key="4">
    <source>
        <dbReference type="ARBA" id="ARBA00023172"/>
    </source>
</evidence>
<evidence type="ECO:0000256" key="7">
    <source>
        <dbReference type="HAMAP-Rule" id="MF_00201"/>
    </source>
</evidence>
<protein>
    <recommendedName>
        <fullName evidence="2 7">DNA repair protein RecO</fullName>
    </recommendedName>
    <alternativeName>
        <fullName evidence="6 7">Recombination protein O</fullName>
    </alternativeName>
</protein>
<keyword evidence="10" id="KW-1185">Reference proteome</keyword>
<evidence type="ECO:0000256" key="1">
    <source>
        <dbReference type="ARBA" id="ARBA00007452"/>
    </source>
</evidence>
<dbReference type="RefSeq" id="WP_316415423.1">
    <property type="nucleotide sequence ID" value="NZ_AP027080.1"/>
</dbReference>
<dbReference type="InterPro" id="IPR022572">
    <property type="entry name" value="DNA_rep/recomb_RecO_N"/>
</dbReference>
<dbReference type="NCBIfam" id="TIGR00613">
    <property type="entry name" value="reco"/>
    <property type="match status" value="1"/>
</dbReference>
<evidence type="ECO:0000256" key="6">
    <source>
        <dbReference type="ARBA" id="ARBA00033409"/>
    </source>
</evidence>
<dbReference type="Pfam" id="PF02565">
    <property type="entry name" value="RecO_C"/>
    <property type="match status" value="1"/>
</dbReference>
<dbReference type="GO" id="GO:0006310">
    <property type="term" value="P:DNA recombination"/>
    <property type="evidence" value="ECO:0007669"/>
    <property type="project" value="UniProtKB-UniRule"/>
</dbReference>